<dbReference type="PANTHER" id="PTHR43880:SF12">
    <property type="entry name" value="ALCOHOL DEHYDROGENASE CLASS-3"/>
    <property type="match status" value="1"/>
</dbReference>
<evidence type="ECO:0000256" key="2">
    <source>
        <dbReference type="ARBA" id="ARBA00008072"/>
    </source>
</evidence>
<evidence type="ECO:0000256" key="4">
    <source>
        <dbReference type="ARBA" id="ARBA00022833"/>
    </source>
</evidence>
<dbReference type="AlphaFoldDB" id="A0A1H4YDM3"/>
<dbReference type="SUPFAM" id="SSF51735">
    <property type="entry name" value="NAD(P)-binding Rossmann-fold domains"/>
    <property type="match status" value="1"/>
</dbReference>
<proteinExistence type="inferred from homology"/>
<reference evidence="10" key="1">
    <citation type="submission" date="2016-10" db="EMBL/GenBank/DDBJ databases">
        <authorList>
            <person name="Varghese N."/>
            <person name="Submissions S."/>
        </authorList>
    </citation>
    <scope>NUCLEOTIDE SEQUENCE [LARGE SCALE GENOMIC DNA]</scope>
    <source>
        <strain evidence="10">DSM 44234</strain>
    </source>
</reference>
<evidence type="ECO:0000313" key="10">
    <source>
        <dbReference type="Proteomes" id="UP000182241"/>
    </source>
</evidence>
<dbReference type="Pfam" id="PF08240">
    <property type="entry name" value="ADH_N"/>
    <property type="match status" value="1"/>
</dbReference>
<dbReference type="GeneID" id="300997641"/>
<dbReference type="InterPro" id="IPR011032">
    <property type="entry name" value="GroES-like_sf"/>
</dbReference>
<keyword evidence="3 7" id="KW-0479">Metal-binding</keyword>
<dbReference type="InterPro" id="IPR020843">
    <property type="entry name" value="ER"/>
</dbReference>
<evidence type="ECO:0000256" key="3">
    <source>
        <dbReference type="ARBA" id="ARBA00022723"/>
    </source>
</evidence>
<dbReference type="Proteomes" id="UP000182241">
    <property type="component" value="Unassembled WGS sequence"/>
</dbReference>
<protein>
    <submittedName>
        <fullName evidence="9">S-(Hydroxymethyl)glutathione dehydrogenase / alcohol dehydrogenase</fullName>
    </submittedName>
</protein>
<dbReference type="Gene3D" id="3.40.50.720">
    <property type="entry name" value="NAD(P)-binding Rossmann-like Domain"/>
    <property type="match status" value="1"/>
</dbReference>
<dbReference type="OrthoDB" id="334894at2"/>
<dbReference type="InterPro" id="IPR002328">
    <property type="entry name" value="ADH_Zn_CS"/>
</dbReference>
<keyword evidence="4 7" id="KW-0862">Zinc</keyword>
<dbReference type="PROSITE" id="PS00059">
    <property type="entry name" value="ADH_ZINC"/>
    <property type="match status" value="1"/>
</dbReference>
<accession>A0A1H4YDM3</accession>
<dbReference type="PANTHER" id="PTHR43880">
    <property type="entry name" value="ALCOHOL DEHYDROGENASE"/>
    <property type="match status" value="1"/>
</dbReference>
<dbReference type="RefSeq" id="WP_068521579.1">
    <property type="nucleotide sequence ID" value="NZ_CBDRGN010000009.1"/>
</dbReference>
<dbReference type="GO" id="GO:0051903">
    <property type="term" value="F:S-(hydroxymethyl)glutathione dehydrogenase [NAD(P)+] activity"/>
    <property type="evidence" value="ECO:0007669"/>
    <property type="project" value="TreeGrafter"/>
</dbReference>
<dbReference type="InterPro" id="IPR013149">
    <property type="entry name" value="ADH-like_C"/>
</dbReference>
<dbReference type="GO" id="GO:0005829">
    <property type="term" value="C:cytosol"/>
    <property type="evidence" value="ECO:0007669"/>
    <property type="project" value="TreeGrafter"/>
</dbReference>
<keyword evidence="5" id="KW-0560">Oxidoreductase</keyword>
<dbReference type="GO" id="GO:0046294">
    <property type="term" value="P:formaldehyde catabolic process"/>
    <property type="evidence" value="ECO:0007669"/>
    <property type="project" value="TreeGrafter"/>
</dbReference>
<gene>
    <name evidence="9" type="ORF">SAMN04489793_4144</name>
</gene>
<dbReference type="GO" id="GO:0008270">
    <property type="term" value="F:zinc ion binding"/>
    <property type="evidence" value="ECO:0007669"/>
    <property type="project" value="InterPro"/>
</dbReference>
<evidence type="ECO:0000256" key="7">
    <source>
        <dbReference type="RuleBase" id="RU361277"/>
    </source>
</evidence>
<evidence type="ECO:0000256" key="5">
    <source>
        <dbReference type="ARBA" id="ARBA00023002"/>
    </source>
</evidence>
<evidence type="ECO:0000256" key="1">
    <source>
        <dbReference type="ARBA" id="ARBA00001947"/>
    </source>
</evidence>
<dbReference type="SUPFAM" id="SSF50129">
    <property type="entry name" value="GroES-like"/>
    <property type="match status" value="2"/>
</dbReference>
<dbReference type="InterPro" id="IPR013154">
    <property type="entry name" value="ADH-like_N"/>
</dbReference>
<dbReference type="STRING" id="57704.SAMN04489793_4144"/>
<keyword evidence="10" id="KW-1185">Reference proteome</keyword>
<keyword evidence="6" id="KW-0520">NAD</keyword>
<evidence type="ECO:0000313" key="9">
    <source>
        <dbReference type="EMBL" id="SED15825.1"/>
    </source>
</evidence>
<dbReference type="EMBL" id="FNSA01000003">
    <property type="protein sequence ID" value="SED15825.1"/>
    <property type="molecule type" value="Genomic_DNA"/>
</dbReference>
<feature type="domain" description="Enoyl reductase (ER)" evidence="8">
    <location>
        <begin position="13"/>
        <end position="360"/>
    </location>
</feature>
<evidence type="ECO:0000259" key="8">
    <source>
        <dbReference type="SMART" id="SM00829"/>
    </source>
</evidence>
<organism evidence="9 10">
    <name type="scientific">Tsukamurella tyrosinosolvens</name>
    <dbReference type="NCBI Taxonomy" id="57704"/>
    <lineage>
        <taxon>Bacteria</taxon>
        <taxon>Bacillati</taxon>
        <taxon>Actinomycetota</taxon>
        <taxon>Actinomycetes</taxon>
        <taxon>Mycobacteriales</taxon>
        <taxon>Tsukamurellaceae</taxon>
        <taxon>Tsukamurella</taxon>
    </lineage>
</organism>
<evidence type="ECO:0000256" key="6">
    <source>
        <dbReference type="ARBA" id="ARBA00023027"/>
    </source>
</evidence>
<dbReference type="Pfam" id="PF00107">
    <property type="entry name" value="ADH_zinc_N"/>
    <property type="match status" value="1"/>
</dbReference>
<comment type="similarity">
    <text evidence="2 7">Belongs to the zinc-containing alcohol dehydrogenase family.</text>
</comment>
<name>A0A1H4YDM3_TSUTY</name>
<dbReference type="SMART" id="SM00829">
    <property type="entry name" value="PKS_ER"/>
    <property type="match status" value="1"/>
</dbReference>
<dbReference type="CDD" id="cd08279">
    <property type="entry name" value="Zn_ADH_class_III"/>
    <property type="match status" value="1"/>
</dbReference>
<dbReference type="Gene3D" id="3.90.180.10">
    <property type="entry name" value="Medium-chain alcohol dehydrogenases, catalytic domain"/>
    <property type="match status" value="1"/>
</dbReference>
<dbReference type="InterPro" id="IPR036291">
    <property type="entry name" value="NAD(P)-bd_dom_sf"/>
</dbReference>
<sequence>MITTRAAVLTAVGEPLQLTGIHVDDPQPHEVRLAVTHVGLCHSDLHYMTGTVPTELPVVVGHEVAGIVESVGSAVTGLRPGDRVTGALTPSCGQCRNCDAGHSTQCQRQDEIRERPRPAYALPDGTPVARLGDVGAFSEHILLRANAVVKLPDDVSTTVGCLLSCCIVTGVGAVFRGAQVRAGSTVAVIGCGGVGSAIIQGARLAGASAIIGIDLDDARLEAARSYGATHTVNGASDVPAEIRELLGDGVDYAFEAVGSARTAATALAAVRGTGTACLVGIAPMGTELAVPAHDFFFTEKKLIGSYMGSGQAREDIAQFARLYQQGRLMLDEMVTEVIPFDRINEGFEAMTSGEVTRIVVAMPTASDDPARPDVRLDAVEATR</sequence>
<comment type="cofactor">
    <cofactor evidence="1 7">
        <name>Zn(2+)</name>
        <dbReference type="ChEBI" id="CHEBI:29105"/>
    </cofactor>
</comment>
<dbReference type="FunFam" id="3.40.50.720:FF:000003">
    <property type="entry name" value="S-(hydroxymethyl)glutathione dehydrogenase"/>
    <property type="match status" value="1"/>
</dbReference>